<dbReference type="Pfam" id="PF13589">
    <property type="entry name" value="HATPase_c_3"/>
    <property type="match status" value="1"/>
</dbReference>
<dbReference type="SMART" id="SM01340">
    <property type="entry name" value="DNA_mis_repair"/>
    <property type="match status" value="1"/>
</dbReference>
<dbReference type="InterPro" id="IPR013507">
    <property type="entry name" value="DNA_mismatch_S5_2-like"/>
</dbReference>
<dbReference type="GO" id="GO:0140664">
    <property type="term" value="F:ATP-dependent DNA damage sensor activity"/>
    <property type="evidence" value="ECO:0007669"/>
    <property type="project" value="InterPro"/>
</dbReference>
<organism evidence="4 5">
    <name type="scientific">Echria macrotheca</name>
    <dbReference type="NCBI Taxonomy" id="438768"/>
    <lineage>
        <taxon>Eukaryota</taxon>
        <taxon>Fungi</taxon>
        <taxon>Dikarya</taxon>
        <taxon>Ascomycota</taxon>
        <taxon>Pezizomycotina</taxon>
        <taxon>Sordariomycetes</taxon>
        <taxon>Sordariomycetidae</taxon>
        <taxon>Sordariales</taxon>
        <taxon>Schizotheciaceae</taxon>
        <taxon>Echria</taxon>
    </lineage>
</organism>
<dbReference type="AlphaFoldDB" id="A0AAJ0BGI1"/>
<evidence type="ECO:0000313" key="4">
    <source>
        <dbReference type="EMBL" id="KAK1757577.1"/>
    </source>
</evidence>
<dbReference type="InterPro" id="IPR020568">
    <property type="entry name" value="Ribosomal_Su5_D2-typ_SF"/>
</dbReference>
<evidence type="ECO:0000256" key="2">
    <source>
        <dbReference type="ARBA" id="ARBA00022763"/>
    </source>
</evidence>
<dbReference type="GO" id="GO:0006298">
    <property type="term" value="P:mismatch repair"/>
    <property type="evidence" value="ECO:0007669"/>
    <property type="project" value="InterPro"/>
</dbReference>
<dbReference type="Proteomes" id="UP001239445">
    <property type="component" value="Unassembled WGS sequence"/>
</dbReference>
<keyword evidence="4" id="KW-0808">Transferase</keyword>
<keyword evidence="2" id="KW-0227">DNA damage</keyword>
<dbReference type="NCBIfam" id="TIGR00585">
    <property type="entry name" value="mutl"/>
    <property type="match status" value="1"/>
</dbReference>
<dbReference type="Gene3D" id="3.30.565.10">
    <property type="entry name" value="Histidine kinase-like ATPase, C-terminal domain"/>
    <property type="match status" value="1"/>
</dbReference>
<evidence type="ECO:0000256" key="1">
    <source>
        <dbReference type="ARBA" id="ARBA00006082"/>
    </source>
</evidence>
<gene>
    <name evidence="4" type="ORF">QBC47DRAFT_442582</name>
</gene>
<dbReference type="Gene3D" id="3.30.230.10">
    <property type="match status" value="1"/>
</dbReference>
<dbReference type="PANTHER" id="PTHR10073:SF41">
    <property type="entry name" value="MISMATCH REPAIR PROTEIN, PUTATIVE (AFU_ORTHOLOGUE AFUA_8G05820)-RELATED"/>
    <property type="match status" value="1"/>
</dbReference>
<dbReference type="EMBL" id="MU839830">
    <property type="protein sequence ID" value="KAK1757577.1"/>
    <property type="molecule type" value="Genomic_DNA"/>
</dbReference>
<dbReference type="PANTHER" id="PTHR10073">
    <property type="entry name" value="DNA MISMATCH REPAIR PROTEIN MLH, PMS, MUTL"/>
    <property type="match status" value="1"/>
</dbReference>
<comment type="caution">
    <text evidence="4">The sequence shown here is derived from an EMBL/GenBank/DDBJ whole genome shotgun (WGS) entry which is preliminary data.</text>
</comment>
<dbReference type="GO" id="GO:0030983">
    <property type="term" value="F:mismatched DNA binding"/>
    <property type="evidence" value="ECO:0007669"/>
    <property type="project" value="InterPro"/>
</dbReference>
<dbReference type="GO" id="GO:0005524">
    <property type="term" value="F:ATP binding"/>
    <property type="evidence" value="ECO:0007669"/>
    <property type="project" value="InterPro"/>
</dbReference>
<dbReference type="GO" id="GO:0061982">
    <property type="term" value="P:meiosis I cell cycle process"/>
    <property type="evidence" value="ECO:0007669"/>
    <property type="project" value="UniProtKB-ARBA"/>
</dbReference>
<feature type="domain" description="DNA mismatch repair protein S5" evidence="3">
    <location>
        <begin position="217"/>
        <end position="363"/>
    </location>
</feature>
<dbReference type="InterPro" id="IPR038973">
    <property type="entry name" value="MutL/Mlh/Pms-like"/>
</dbReference>
<evidence type="ECO:0000313" key="5">
    <source>
        <dbReference type="Proteomes" id="UP001239445"/>
    </source>
</evidence>
<dbReference type="FunFam" id="3.30.565.10:FF:000017">
    <property type="entry name" value="PMS1 homolog 1, mismatch repair system component"/>
    <property type="match status" value="1"/>
</dbReference>
<dbReference type="InterPro" id="IPR014721">
    <property type="entry name" value="Ribsml_uS5_D2-typ_fold_subgr"/>
</dbReference>
<accession>A0AAJ0BGI1</accession>
<keyword evidence="4" id="KW-0418">Kinase</keyword>
<comment type="similarity">
    <text evidence="1">Belongs to the DNA mismatch repair MutL/HexB family.</text>
</comment>
<dbReference type="InterPro" id="IPR002099">
    <property type="entry name" value="MutL/Mlh/PMS"/>
</dbReference>
<protein>
    <submittedName>
        <fullName evidence="4">Histidine kinase-like ATPase</fullName>
    </submittedName>
</protein>
<dbReference type="Pfam" id="PF01119">
    <property type="entry name" value="DNA_mis_repair"/>
    <property type="match status" value="1"/>
</dbReference>
<sequence length="409" mass="44033">MPISPLPEATVQQLGATLAITSPVIVVKELVENALDAGATSIGVFISSNTIDRIEVRDNGPGIASQDFDALGRPGYTSKLQSLDDLARVGGRSYGFRGIALASIVNQADVLVATRTHEQPVSSVLRIMKKGGGVEKVATKAAPIGTIVCVTKLFFSTPVRIRIVAKESLKAILGIQTLLESYVMVKPQVKMMFRILDSTQQPWAYTPKANSQVKEAVTQLFGVDVASRCRLFTSSNLSLGSPPTNIGENPDARRGVDSSVDFQALVQGPDSSSQKKTGIFLSVDSRPISSTRGIGKKILKLFRKHIHSSILPSETPVRQADPFIQLNLKCSDGSYDVNVEPTKDDVLFADEEHILNQLDQFLSHIYRPAPETVVLSPSPIVQTLHPGTQLAQTRALVGVYNSASDMGAC</sequence>
<dbReference type="SUPFAM" id="SSF55874">
    <property type="entry name" value="ATPase domain of HSP90 chaperone/DNA topoisomerase II/histidine kinase"/>
    <property type="match status" value="1"/>
</dbReference>
<dbReference type="GO" id="GO:0016301">
    <property type="term" value="F:kinase activity"/>
    <property type="evidence" value="ECO:0007669"/>
    <property type="project" value="UniProtKB-KW"/>
</dbReference>
<dbReference type="InterPro" id="IPR036890">
    <property type="entry name" value="HATPase_C_sf"/>
</dbReference>
<dbReference type="GO" id="GO:0016887">
    <property type="term" value="F:ATP hydrolysis activity"/>
    <property type="evidence" value="ECO:0007669"/>
    <property type="project" value="InterPro"/>
</dbReference>
<dbReference type="SUPFAM" id="SSF54211">
    <property type="entry name" value="Ribosomal protein S5 domain 2-like"/>
    <property type="match status" value="1"/>
</dbReference>
<dbReference type="GO" id="GO:0032389">
    <property type="term" value="C:MutLalpha complex"/>
    <property type="evidence" value="ECO:0007669"/>
    <property type="project" value="TreeGrafter"/>
</dbReference>
<proteinExistence type="inferred from homology"/>
<keyword evidence="5" id="KW-1185">Reference proteome</keyword>
<reference evidence="4" key="1">
    <citation type="submission" date="2023-06" db="EMBL/GenBank/DDBJ databases">
        <title>Genome-scale phylogeny and comparative genomics of the fungal order Sordariales.</title>
        <authorList>
            <consortium name="Lawrence Berkeley National Laboratory"/>
            <person name="Hensen N."/>
            <person name="Bonometti L."/>
            <person name="Westerberg I."/>
            <person name="Brannstrom I.O."/>
            <person name="Guillou S."/>
            <person name="Cros-Aarteil S."/>
            <person name="Calhoun S."/>
            <person name="Haridas S."/>
            <person name="Kuo A."/>
            <person name="Mondo S."/>
            <person name="Pangilinan J."/>
            <person name="Riley R."/>
            <person name="Labutti K."/>
            <person name="Andreopoulos B."/>
            <person name="Lipzen A."/>
            <person name="Chen C."/>
            <person name="Yanf M."/>
            <person name="Daum C."/>
            <person name="Ng V."/>
            <person name="Clum A."/>
            <person name="Steindorff A."/>
            <person name="Ohm R."/>
            <person name="Martin F."/>
            <person name="Silar P."/>
            <person name="Natvig D."/>
            <person name="Lalanne C."/>
            <person name="Gautier V."/>
            <person name="Ament-Velasquez S.L."/>
            <person name="Kruys A."/>
            <person name="Hutchinson M.I."/>
            <person name="Powell A.J."/>
            <person name="Barry K."/>
            <person name="Miller A.N."/>
            <person name="Grigoriev I.V."/>
            <person name="Debuchy R."/>
            <person name="Gladieux P."/>
            <person name="Thoren M.H."/>
            <person name="Johannesson H."/>
        </authorList>
    </citation>
    <scope>NUCLEOTIDE SEQUENCE</scope>
    <source>
        <strain evidence="4">PSN4</strain>
    </source>
</reference>
<evidence type="ECO:0000259" key="3">
    <source>
        <dbReference type="SMART" id="SM01340"/>
    </source>
</evidence>
<name>A0AAJ0BGI1_9PEZI</name>